<evidence type="ECO:0000256" key="8">
    <source>
        <dbReference type="SAM" id="Coils"/>
    </source>
</evidence>
<evidence type="ECO:0000256" key="3">
    <source>
        <dbReference type="ARBA" id="ARBA00022553"/>
    </source>
</evidence>
<dbReference type="Pfam" id="PF07568">
    <property type="entry name" value="HisKA_2"/>
    <property type="match status" value="1"/>
</dbReference>
<reference evidence="12" key="1">
    <citation type="journal article" date="2019" name="Int. J. Syst. Evol. Microbiol.">
        <title>The Global Catalogue of Microorganisms (GCM) 10K type strain sequencing project: providing services to taxonomists for standard genome sequencing and annotation.</title>
        <authorList>
            <consortium name="The Broad Institute Genomics Platform"/>
            <consortium name="The Broad Institute Genome Sequencing Center for Infectious Disease"/>
            <person name="Wu L."/>
            <person name="Ma J."/>
        </authorList>
    </citation>
    <scope>NUCLEOTIDE SEQUENCE [LARGE SCALE GENOMIC DNA]</scope>
    <source>
        <strain evidence="12">CGMCC 1.15111</strain>
    </source>
</reference>
<dbReference type="SUPFAM" id="SSF48452">
    <property type="entry name" value="TPR-like"/>
    <property type="match status" value="2"/>
</dbReference>
<evidence type="ECO:0000313" key="11">
    <source>
        <dbReference type="EMBL" id="GHE70480.1"/>
    </source>
</evidence>
<dbReference type="InterPro" id="IPR011990">
    <property type="entry name" value="TPR-like_helical_dom_sf"/>
</dbReference>
<dbReference type="EMBL" id="BNAG01000004">
    <property type="protein sequence ID" value="GHE70480.1"/>
    <property type="molecule type" value="Genomic_DNA"/>
</dbReference>
<dbReference type="InterPro" id="IPR011495">
    <property type="entry name" value="Sig_transdc_His_kin_sub2_dim/P"/>
</dbReference>
<evidence type="ECO:0000313" key="12">
    <source>
        <dbReference type="Proteomes" id="UP000658258"/>
    </source>
</evidence>
<evidence type="ECO:0000256" key="5">
    <source>
        <dbReference type="ARBA" id="ARBA00022741"/>
    </source>
</evidence>
<keyword evidence="7" id="KW-0067">ATP-binding</keyword>
<protein>
    <recommendedName>
        <fullName evidence="2">histidine kinase</fullName>
        <ecNumber evidence="2">2.7.13.3</ecNumber>
    </recommendedName>
</protein>
<keyword evidence="8" id="KW-0175">Coiled coil</keyword>
<dbReference type="Gene3D" id="3.30.450.20">
    <property type="entry name" value="PAS domain"/>
    <property type="match status" value="1"/>
</dbReference>
<dbReference type="SUPFAM" id="SSF55874">
    <property type="entry name" value="ATPase domain of HSP90 chaperone/DNA topoisomerase II/histidine kinase"/>
    <property type="match status" value="1"/>
</dbReference>
<comment type="caution">
    <text evidence="11">The sequence shown here is derived from an EMBL/GenBank/DDBJ whole genome shotgun (WGS) entry which is preliminary data.</text>
</comment>
<dbReference type="RefSeq" id="WP_189630886.1">
    <property type="nucleotide sequence ID" value="NZ_BNAG01000004.1"/>
</dbReference>
<evidence type="ECO:0000259" key="10">
    <source>
        <dbReference type="Pfam" id="PF07568"/>
    </source>
</evidence>
<proteinExistence type="predicted"/>
<feature type="transmembrane region" description="Helical" evidence="9">
    <location>
        <begin position="377"/>
        <end position="400"/>
    </location>
</feature>
<evidence type="ECO:0000256" key="9">
    <source>
        <dbReference type="SAM" id="Phobius"/>
    </source>
</evidence>
<dbReference type="Gene3D" id="1.25.40.10">
    <property type="entry name" value="Tetratricopeptide repeat domain"/>
    <property type="match status" value="1"/>
</dbReference>
<evidence type="ECO:0000256" key="2">
    <source>
        <dbReference type="ARBA" id="ARBA00012438"/>
    </source>
</evidence>
<evidence type="ECO:0000256" key="6">
    <source>
        <dbReference type="ARBA" id="ARBA00022777"/>
    </source>
</evidence>
<keyword evidence="5" id="KW-0547">Nucleotide-binding</keyword>
<feature type="domain" description="Signal transduction histidine kinase subgroup 2 dimerisation and phosphoacceptor" evidence="10">
    <location>
        <begin position="436"/>
        <end position="508"/>
    </location>
</feature>
<keyword evidence="12" id="KW-1185">Reference proteome</keyword>
<keyword evidence="4" id="KW-0808">Transferase</keyword>
<dbReference type="Proteomes" id="UP000658258">
    <property type="component" value="Unassembled WGS sequence"/>
</dbReference>
<dbReference type="PANTHER" id="PTHR41523:SF8">
    <property type="entry name" value="ETHYLENE RESPONSE SENSOR PROTEIN"/>
    <property type="match status" value="1"/>
</dbReference>
<dbReference type="Gene3D" id="3.30.565.10">
    <property type="entry name" value="Histidine kinase-like ATPase, C-terminal domain"/>
    <property type="match status" value="1"/>
</dbReference>
<evidence type="ECO:0000256" key="4">
    <source>
        <dbReference type="ARBA" id="ARBA00022679"/>
    </source>
</evidence>
<accession>A0ABQ3I752</accession>
<organism evidence="11 12">
    <name type="scientific">Roseivirga thermotolerans</name>
    <dbReference type="NCBI Taxonomy" id="1758176"/>
    <lineage>
        <taxon>Bacteria</taxon>
        <taxon>Pseudomonadati</taxon>
        <taxon>Bacteroidota</taxon>
        <taxon>Cytophagia</taxon>
        <taxon>Cytophagales</taxon>
        <taxon>Roseivirgaceae</taxon>
        <taxon>Roseivirga</taxon>
    </lineage>
</organism>
<keyword evidence="9" id="KW-0812">Transmembrane</keyword>
<keyword evidence="3" id="KW-0597">Phosphoprotein</keyword>
<comment type="catalytic activity">
    <reaction evidence="1">
        <text>ATP + protein L-histidine = ADP + protein N-phospho-L-histidine.</text>
        <dbReference type="EC" id="2.7.13.3"/>
    </reaction>
</comment>
<dbReference type="InterPro" id="IPR036890">
    <property type="entry name" value="HATPase_C_sf"/>
</dbReference>
<keyword evidence="9" id="KW-1133">Transmembrane helix</keyword>
<evidence type="ECO:0000256" key="7">
    <source>
        <dbReference type="ARBA" id="ARBA00022840"/>
    </source>
</evidence>
<name>A0ABQ3I752_9BACT</name>
<feature type="coiled-coil region" evidence="8">
    <location>
        <begin position="402"/>
        <end position="440"/>
    </location>
</feature>
<gene>
    <name evidence="11" type="ORF">GCM10011340_27730</name>
</gene>
<sequence>MKAHNKRKITTYLNFKKFYLILPSIFTLTTLTSSISTNYNSNTQEESLRKEIIESNTETEKTLKNLERAIELTDYGNYKEASNYYQILDTSAVIQSNDSLRMVMLESRSFMNKVLQRFSKSLEDLLAMLDYYTKQNDMNNIAKTETLLAEFYRARNLKELAFKHLGYAEEIIAQGGVDPCNIAYWFSRRAACETQFQPNTDNIVFFCNKALEISNTECSSYTEALIYNELGFTYGHTEFDNEEKVISYYKKALEILEESNRMRDVATVIHNLTTYYARRGYFDKALEEAAPIIELAETNNWHGVLEDLYLLKMTILYGFGRYKEAYDLSRKSYLSKVQLMNDQYAIDVEELQAVHDKELAEKALKEAQIKAEANERALAYTVVSSVLLGASTLTVVLLFLRVRRKNQQLNLQQAAIESTNEQLSHSLEEKELLYRELNHRVKNNLMVLSGLIYLQQEEDPDGNNELYTALRNRIQTMAIVHEKLYGINSSKNINFQDYLEELVPLVFNSLKKGNGHMPFTIRCKALFLPIDKAIPLALIFNELITNSIKHSTPQSLEKGIVIQCRKENNLTIIEYSDFGPGIKGSGQSGATGSMGMRIIKLMVMQLKATLKRLPTHEGLSFEIRF</sequence>
<keyword evidence="6" id="KW-0418">Kinase</keyword>
<keyword evidence="9" id="KW-0472">Membrane</keyword>
<evidence type="ECO:0000256" key="1">
    <source>
        <dbReference type="ARBA" id="ARBA00000085"/>
    </source>
</evidence>
<dbReference type="PANTHER" id="PTHR41523">
    <property type="entry name" value="TWO-COMPONENT SYSTEM SENSOR PROTEIN"/>
    <property type="match status" value="1"/>
</dbReference>
<dbReference type="EC" id="2.7.13.3" evidence="2"/>